<feature type="region of interest" description="Disordered" evidence="1">
    <location>
        <begin position="304"/>
        <end position="331"/>
    </location>
</feature>
<dbReference type="EMBL" id="CADCVR010000007">
    <property type="protein sequence ID" value="CAA9474227.1"/>
    <property type="molecule type" value="Genomic_DNA"/>
</dbReference>
<evidence type="ECO:0000313" key="2">
    <source>
        <dbReference type="EMBL" id="CAA9474227.1"/>
    </source>
</evidence>
<evidence type="ECO:0000256" key="1">
    <source>
        <dbReference type="SAM" id="MobiDB-lite"/>
    </source>
</evidence>
<organism evidence="2">
    <name type="scientific">uncultured Solirubrobacteraceae bacterium</name>
    <dbReference type="NCBI Taxonomy" id="1162706"/>
    <lineage>
        <taxon>Bacteria</taxon>
        <taxon>Bacillati</taxon>
        <taxon>Actinomycetota</taxon>
        <taxon>Thermoleophilia</taxon>
        <taxon>Solirubrobacterales</taxon>
        <taxon>Solirubrobacteraceae</taxon>
        <taxon>environmental samples</taxon>
    </lineage>
</organism>
<dbReference type="InterPro" id="IPR017853">
    <property type="entry name" value="GH"/>
</dbReference>
<gene>
    <name evidence="2" type="ORF">AVDCRST_MAG53-136</name>
</gene>
<dbReference type="Gene3D" id="3.20.20.80">
    <property type="entry name" value="Glycosidases"/>
    <property type="match status" value="1"/>
</dbReference>
<dbReference type="SUPFAM" id="SSF51445">
    <property type="entry name" value="(Trans)glycosidases"/>
    <property type="match status" value="1"/>
</dbReference>
<protein>
    <submittedName>
        <fullName evidence="2">Uncharacterized protein</fullName>
    </submittedName>
</protein>
<name>A0A6J4RHX4_9ACTN</name>
<dbReference type="AlphaFoldDB" id="A0A6J4RHX4"/>
<accession>A0A6J4RHX4</accession>
<sequence length="342" mass="38063">MKCYLPRVSAVPKRGVLLAVVWVLALVPATVEARVLAIADQNARTFTDPIWQSLELEHTRANVAWDIATGVPDTRTVAMLDAAQAAGVDVLVTWTPSGARLPTAAEFTRAFLAFRQRWPGIREFATWNEPNLRGTQTNNRPSLVARYYRVMKSRCLRCTVLAPELVDFPSAPMWARRFERAAGRHHIAWGLHNYRDANRFHPLSESVTAAMLRAVKGPIWLTETGGIVRFGEVLAFDESRAGSATARVFTLAALSPKRITRIYLYHWRAPSREFLWDSGLLSHGGQPRPAFWILAERLGKTQAAKRALAARDSAPPPRGPDDTPADNPDKPSLLCLLALDCR</sequence>
<proteinExistence type="predicted"/>
<feature type="compositionally biased region" description="Low complexity" evidence="1">
    <location>
        <begin position="304"/>
        <end position="313"/>
    </location>
</feature>
<reference evidence="2" key="1">
    <citation type="submission" date="2020-02" db="EMBL/GenBank/DDBJ databases">
        <authorList>
            <person name="Meier V. D."/>
        </authorList>
    </citation>
    <scope>NUCLEOTIDE SEQUENCE</scope>
    <source>
        <strain evidence="2">AVDCRST_MAG53</strain>
    </source>
</reference>